<evidence type="ECO:0000313" key="2">
    <source>
        <dbReference type="Proteomes" id="UP000242243"/>
    </source>
</evidence>
<protein>
    <submittedName>
        <fullName evidence="1">Uncharacterized protein</fullName>
    </submittedName>
</protein>
<dbReference type="EMBL" id="FOXC01000005">
    <property type="protein sequence ID" value="SFP08825.1"/>
    <property type="molecule type" value="Genomic_DNA"/>
</dbReference>
<dbReference type="OrthoDB" id="4387735at2"/>
<dbReference type="RefSeq" id="WP_089830399.1">
    <property type="nucleotide sequence ID" value="NZ_FOXC01000005.1"/>
</dbReference>
<name>A0A1I5MGV6_9BACI</name>
<accession>A0A1I5MGV6</accession>
<proteinExistence type="predicted"/>
<reference evidence="1 2" key="1">
    <citation type="submission" date="2016-10" db="EMBL/GenBank/DDBJ databases">
        <authorList>
            <person name="de Groot N.N."/>
        </authorList>
    </citation>
    <scope>NUCLEOTIDE SEQUENCE [LARGE SCALE GENOMIC DNA]</scope>
    <source>
        <strain evidence="1 2">DSM 17073</strain>
    </source>
</reference>
<dbReference type="Proteomes" id="UP000242243">
    <property type="component" value="Unassembled WGS sequence"/>
</dbReference>
<dbReference type="STRING" id="306540.SAMN05421839_10585"/>
<organism evidence="1 2">
    <name type="scientific">Halolactibacillus halophilus</name>
    <dbReference type="NCBI Taxonomy" id="306540"/>
    <lineage>
        <taxon>Bacteria</taxon>
        <taxon>Bacillati</taxon>
        <taxon>Bacillota</taxon>
        <taxon>Bacilli</taxon>
        <taxon>Bacillales</taxon>
        <taxon>Bacillaceae</taxon>
        <taxon>Halolactibacillus</taxon>
    </lineage>
</organism>
<gene>
    <name evidence="1" type="ORF">SAMN05421839_10585</name>
</gene>
<evidence type="ECO:0000313" key="1">
    <source>
        <dbReference type="EMBL" id="SFP08825.1"/>
    </source>
</evidence>
<sequence length="242" mass="25714">MISSINQTAETIKIQASKINLEGYVTVTDLKVDGNIKFGGQLQGASGSFEGDLTSDFVTIGSSNPSYAGFSRSGLAVKMPERISTGNYTWNGEFVLGLGNGVINFGLEDSGFSPTYSFDGPITTHQGLVETIVSKGSNSKGHWIKYSSGKMEVWCTPIATTCTNTSGNVYRSDVFDVDFPQSFDDSHPISVALNVTAVGRWADIVNIPSSTGCRAHQYSTVYSTGNYSAFVYAVGMALVGVG</sequence>
<dbReference type="AlphaFoldDB" id="A0A1I5MGV6"/>